<dbReference type="InterPro" id="IPR051611">
    <property type="entry name" value="ECF_transporter_component"/>
</dbReference>
<evidence type="ECO:0000256" key="3">
    <source>
        <dbReference type="ARBA" id="ARBA00022692"/>
    </source>
</evidence>
<dbReference type="GO" id="GO:0006824">
    <property type="term" value="P:cobalt ion transport"/>
    <property type="evidence" value="ECO:0007669"/>
    <property type="project" value="InterPro"/>
</dbReference>
<name>A0A9D2PI62_9FIRM</name>
<evidence type="ECO:0000256" key="6">
    <source>
        <dbReference type="SAM" id="Phobius"/>
    </source>
</evidence>
<dbReference type="Pfam" id="PF02361">
    <property type="entry name" value="CbiQ"/>
    <property type="match status" value="1"/>
</dbReference>
<dbReference type="NCBIfam" id="TIGR02454">
    <property type="entry name" value="ECF_T_CbiQ"/>
    <property type="match status" value="1"/>
</dbReference>
<accession>A0A9D2PI62</accession>
<reference evidence="7" key="2">
    <citation type="submission" date="2021-04" db="EMBL/GenBank/DDBJ databases">
        <authorList>
            <person name="Gilroy R."/>
        </authorList>
    </citation>
    <scope>NUCLEOTIDE SEQUENCE</scope>
    <source>
        <strain evidence="7">ChiSjej3B21-8574</strain>
    </source>
</reference>
<feature type="transmembrane region" description="Helical" evidence="6">
    <location>
        <begin position="52"/>
        <end position="72"/>
    </location>
</feature>
<evidence type="ECO:0000313" key="8">
    <source>
        <dbReference type="Proteomes" id="UP000823904"/>
    </source>
</evidence>
<evidence type="ECO:0000256" key="4">
    <source>
        <dbReference type="ARBA" id="ARBA00022989"/>
    </source>
</evidence>
<dbReference type="InterPro" id="IPR012809">
    <property type="entry name" value="ECF_CbiQ"/>
</dbReference>
<sequence length="267" mass="29832">MGKIREAIYGIHHMDETASRDQWIQRLHPLAKLLVTFAYIFITVSFDRYNLPGLAGMGIYLLALFILGKIPFFQAVRQLKVILAVSAAVGIANPFLDHSAVGSIGGFVVTGGMISMITLMLKGIYSVLASYLLIASTSIEEICYALQCLKIPRTFITVILLIYRYMIVLLKEAERITLAYEMRAPGQKGIHWKAWGSLAGQLLLRSIDRAQVVYESMMLRGYDGTFRLIRKEASAVSSILYGAGLTLLFVLYRYVPVFEIAGRIFGF</sequence>
<reference evidence="7" key="1">
    <citation type="journal article" date="2021" name="PeerJ">
        <title>Extensive microbial diversity within the chicken gut microbiome revealed by metagenomics and culture.</title>
        <authorList>
            <person name="Gilroy R."/>
            <person name="Ravi A."/>
            <person name="Getino M."/>
            <person name="Pursley I."/>
            <person name="Horton D.L."/>
            <person name="Alikhan N.F."/>
            <person name="Baker D."/>
            <person name="Gharbi K."/>
            <person name="Hall N."/>
            <person name="Watson M."/>
            <person name="Adriaenssens E.M."/>
            <person name="Foster-Nyarko E."/>
            <person name="Jarju S."/>
            <person name="Secka A."/>
            <person name="Antonio M."/>
            <person name="Oren A."/>
            <person name="Chaudhuri R.R."/>
            <person name="La Ragione R."/>
            <person name="Hildebrand F."/>
            <person name="Pallen M.J."/>
        </authorList>
    </citation>
    <scope>NUCLEOTIDE SEQUENCE</scope>
    <source>
        <strain evidence="7">ChiSjej3B21-8574</strain>
    </source>
</reference>
<dbReference type="InterPro" id="IPR003339">
    <property type="entry name" value="ABC/ECF_trnsptr_transmembrane"/>
</dbReference>
<dbReference type="GO" id="GO:0043190">
    <property type="term" value="C:ATP-binding cassette (ABC) transporter complex"/>
    <property type="evidence" value="ECO:0007669"/>
    <property type="project" value="InterPro"/>
</dbReference>
<comment type="caution">
    <text evidence="7">The sequence shown here is derived from an EMBL/GenBank/DDBJ whole genome shotgun (WGS) entry which is preliminary data.</text>
</comment>
<dbReference type="EMBL" id="DWWD01000021">
    <property type="protein sequence ID" value="HJC49910.1"/>
    <property type="molecule type" value="Genomic_DNA"/>
</dbReference>
<dbReference type="AlphaFoldDB" id="A0A9D2PI62"/>
<proteinExistence type="predicted"/>
<evidence type="ECO:0000256" key="2">
    <source>
        <dbReference type="ARBA" id="ARBA00022475"/>
    </source>
</evidence>
<keyword evidence="2" id="KW-1003">Cell membrane</keyword>
<gene>
    <name evidence="7" type="primary">cbiQ</name>
    <name evidence="7" type="ORF">H9754_04905</name>
</gene>
<evidence type="ECO:0000313" key="7">
    <source>
        <dbReference type="EMBL" id="HJC49910.1"/>
    </source>
</evidence>
<evidence type="ECO:0000256" key="5">
    <source>
        <dbReference type="ARBA" id="ARBA00023136"/>
    </source>
</evidence>
<feature type="transmembrane region" description="Helical" evidence="6">
    <location>
        <begin position="79"/>
        <end position="96"/>
    </location>
</feature>
<feature type="transmembrane region" description="Helical" evidence="6">
    <location>
        <begin position="30"/>
        <end position="46"/>
    </location>
</feature>
<keyword evidence="4 6" id="KW-1133">Transmembrane helix</keyword>
<dbReference type="PANTHER" id="PTHR34857">
    <property type="entry name" value="SLL0384 PROTEIN"/>
    <property type="match status" value="1"/>
</dbReference>
<organism evidence="7 8">
    <name type="scientific">Candidatus Anaerostipes avistercoris</name>
    <dbReference type="NCBI Taxonomy" id="2838462"/>
    <lineage>
        <taxon>Bacteria</taxon>
        <taxon>Bacillati</taxon>
        <taxon>Bacillota</taxon>
        <taxon>Clostridia</taxon>
        <taxon>Lachnospirales</taxon>
        <taxon>Lachnospiraceae</taxon>
        <taxon>Anaerostipes</taxon>
    </lineage>
</organism>
<dbReference type="Proteomes" id="UP000823904">
    <property type="component" value="Unassembled WGS sequence"/>
</dbReference>
<feature type="transmembrane region" description="Helical" evidence="6">
    <location>
        <begin position="235"/>
        <end position="255"/>
    </location>
</feature>
<keyword evidence="3 6" id="KW-0812">Transmembrane</keyword>
<protein>
    <submittedName>
        <fullName evidence="7">Cobalt ECF transporter T component CbiQ</fullName>
    </submittedName>
</protein>
<dbReference type="CDD" id="cd16914">
    <property type="entry name" value="EcfT"/>
    <property type="match status" value="1"/>
</dbReference>
<comment type="subcellular location">
    <subcellularLocation>
        <location evidence="1">Cell membrane</location>
        <topology evidence="1">Multi-pass membrane protein</topology>
    </subcellularLocation>
</comment>
<evidence type="ECO:0000256" key="1">
    <source>
        <dbReference type="ARBA" id="ARBA00004651"/>
    </source>
</evidence>
<keyword evidence="5 6" id="KW-0472">Membrane</keyword>
<dbReference type="PANTHER" id="PTHR34857:SF2">
    <property type="entry name" value="SLL0384 PROTEIN"/>
    <property type="match status" value="1"/>
</dbReference>